<keyword evidence="2" id="KW-1185">Reference proteome</keyword>
<reference evidence="1 2" key="1">
    <citation type="submission" date="2021-03" db="EMBL/GenBank/DDBJ databases">
        <title>Genomic Encyclopedia of Type Strains, Phase IV (KMG-IV): sequencing the most valuable type-strain genomes for metagenomic binning, comparative biology and taxonomic classification.</title>
        <authorList>
            <person name="Goeker M."/>
        </authorList>
    </citation>
    <scope>NUCLEOTIDE SEQUENCE [LARGE SCALE GENOMIC DNA]</scope>
    <source>
        <strain evidence="1 2">DSM 26048</strain>
    </source>
</reference>
<organism evidence="1 2">
    <name type="scientific">Paenibacillus eucommiae</name>
    <dbReference type="NCBI Taxonomy" id="1355755"/>
    <lineage>
        <taxon>Bacteria</taxon>
        <taxon>Bacillati</taxon>
        <taxon>Bacillota</taxon>
        <taxon>Bacilli</taxon>
        <taxon>Bacillales</taxon>
        <taxon>Paenibacillaceae</taxon>
        <taxon>Paenibacillus</taxon>
    </lineage>
</organism>
<protein>
    <submittedName>
        <fullName evidence="1">Uncharacterized protein</fullName>
    </submittedName>
</protein>
<name>A0ABS4IP85_9BACL</name>
<evidence type="ECO:0000313" key="1">
    <source>
        <dbReference type="EMBL" id="MBP1989377.1"/>
    </source>
</evidence>
<dbReference type="Proteomes" id="UP001519287">
    <property type="component" value="Unassembled WGS sequence"/>
</dbReference>
<dbReference type="RefSeq" id="WP_209970194.1">
    <property type="nucleotide sequence ID" value="NZ_JAGGLB010000002.1"/>
</dbReference>
<dbReference type="EMBL" id="JAGGLB010000002">
    <property type="protein sequence ID" value="MBP1989377.1"/>
    <property type="molecule type" value="Genomic_DNA"/>
</dbReference>
<sequence>MKNIVKVADSLGCVPWVGRSSSTAPEPTRRSPPTKRKNLVGCLFVLGAHAIVAKPKVGCGLHEYQSFFMPFRALPF</sequence>
<gene>
    <name evidence="1" type="ORF">J2Z66_000972</name>
</gene>
<proteinExistence type="predicted"/>
<evidence type="ECO:0000313" key="2">
    <source>
        <dbReference type="Proteomes" id="UP001519287"/>
    </source>
</evidence>
<comment type="caution">
    <text evidence="1">The sequence shown here is derived from an EMBL/GenBank/DDBJ whole genome shotgun (WGS) entry which is preliminary data.</text>
</comment>
<accession>A0ABS4IP85</accession>